<organism evidence="4 5">
    <name type="scientific">Alishewanella longhuensis</name>
    <dbReference type="NCBI Taxonomy" id="1091037"/>
    <lineage>
        <taxon>Bacteria</taxon>
        <taxon>Pseudomonadati</taxon>
        <taxon>Pseudomonadota</taxon>
        <taxon>Gammaproteobacteria</taxon>
        <taxon>Alteromonadales</taxon>
        <taxon>Alteromonadaceae</taxon>
        <taxon>Alishewanella</taxon>
    </lineage>
</organism>
<dbReference type="PANTHER" id="PTHR36150:SF1">
    <property type="entry name" value="DNA GYRASE INHIBITOR YACG"/>
    <property type="match status" value="1"/>
</dbReference>
<dbReference type="SUPFAM" id="SSF57716">
    <property type="entry name" value="Glucocorticoid receptor-like (DNA-binding domain)"/>
    <property type="match status" value="1"/>
</dbReference>
<comment type="subunit">
    <text evidence="3">Interacts with GyrB.</text>
</comment>
<protein>
    <recommendedName>
        <fullName evidence="3">DNA gyrase inhibitor YacG</fullName>
    </recommendedName>
</protein>
<evidence type="ECO:0000313" key="5">
    <source>
        <dbReference type="Proteomes" id="UP000659697"/>
    </source>
</evidence>
<keyword evidence="5" id="KW-1185">Reference proteome</keyword>
<feature type="binding site" evidence="3">
    <location>
        <position position="30"/>
    </location>
    <ligand>
        <name>Zn(2+)</name>
        <dbReference type="ChEBI" id="CHEBI:29105"/>
    </ligand>
</feature>
<dbReference type="Proteomes" id="UP000659697">
    <property type="component" value="Unassembled WGS sequence"/>
</dbReference>
<comment type="function">
    <text evidence="3">Inhibits all the catalytic activities of DNA gyrase by preventing its interaction with DNA. Acts by binding directly to the C-terminal domain of GyrB, which probably disrupts DNA binding by the gyrase.</text>
</comment>
<evidence type="ECO:0000256" key="1">
    <source>
        <dbReference type="ARBA" id="ARBA00022723"/>
    </source>
</evidence>
<proteinExistence type="inferred from homology"/>
<evidence type="ECO:0000256" key="3">
    <source>
        <dbReference type="HAMAP-Rule" id="MF_00649"/>
    </source>
</evidence>
<dbReference type="EMBL" id="BNAO01000006">
    <property type="protein sequence ID" value="GHG72224.1"/>
    <property type="molecule type" value="Genomic_DNA"/>
</dbReference>
<reference evidence="5" key="1">
    <citation type="journal article" date="2019" name="Int. J. Syst. Evol. Microbiol.">
        <title>The Global Catalogue of Microorganisms (GCM) 10K type strain sequencing project: providing services to taxonomists for standard genome sequencing and annotation.</title>
        <authorList>
            <consortium name="The Broad Institute Genomics Platform"/>
            <consortium name="The Broad Institute Genome Sequencing Center for Infectious Disease"/>
            <person name="Wu L."/>
            <person name="Ma J."/>
        </authorList>
    </citation>
    <scope>NUCLEOTIDE SEQUENCE [LARGE SCALE GENOMIC DNA]</scope>
    <source>
        <strain evidence="5">CGMCC 1.7003</strain>
    </source>
</reference>
<dbReference type="InterPro" id="IPR005584">
    <property type="entry name" value="DNA_gyrase_inhibitor_YacG"/>
</dbReference>
<comment type="caution">
    <text evidence="4">The sequence shown here is derived from an EMBL/GenBank/DDBJ whole genome shotgun (WGS) entry which is preliminary data.</text>
</comment>
<accession>A0ABQ3L006</accession>
<comment type="similarity">
    <text evidence="3">Belongs to the DNA gyrase inhibitor YacG family.</text>
</comment>
<feature type="binding site" evidence="3">
    <location>
        <position position="10"/>
    </location>
    <ligand>
        <name>Zn(2+)</name>
        <dbReference type="ChEBI" id="CHEBI:29105"/>
    </ligand>
</feature>
<dbReference type="Pfam" id="PF03884">
    <property type="entry name" value="YacG"/>
    <property type="match status" value="1"/>
</dbReference>
<gene>
    <name evidence="3 4" type="primary">yacG</name>
    <name evidence="4" type="ORF">GCM10010919_24290</name>
</gene>
<evidence type="ECO:0000256" key="2">
    <source>
        <dbReference type="ARBA" id="ARBA00022833"/>
    </source>
</evidence>
<keyword evidence="2 3" id="KW-0862">Zinc</keyword>
<comment type="cofactor">
    <cofactor evidence="3">
        <name>Zn(2+)</name>
        <dbReference type="ChEBI" id="CHEBI:29105"/>
    </cofactor>
    <text evidence="3">Binds 1 zinc ion.</text>
</comment>
<feature type="binding site" evidence="3">
    <location>
        <position position="26"/>
    </location>
    <ligand>
        <name>Zn(2+)</name>
        <dbReference type="ChEBI" id="CHEBI:29105"/>
    </ligand>
</feature>
<dbReference type="RefSeq" id="WP_189433287.1">
    <property type="nucleotide sequence ID" value="NZ_BNAO01000006.1"/>
</dbReference>
<dbReference type="PANTHER" id="PTHR36150">
    <property type="entry name" value="DNA GYRASE INHIBITOR YACG"/>
    <property type="match status" value="1"/>
</dbReference>
<keyword evidence="1 3" id="KW-0479">Metal-binding</keyword>
<dbReference type="Gene3D" id="3.30.50.10">
    <property type="entry name" value="Erythroid Transcription Factor GATA-1, subunit A"/>
    <property type="match status" value="1"/>
</dbReference>
<evidence type="ECO:0000313" key="4">
    <source>
        <dbReference type="EMBL" id="GHG72224.1"/>
    </source>
</evidence>
<dbReference type="HAMAP" id="MF_00649">
    <property type="entry name" value="DNA_gyrase_inhibitor_YacG"/>
    <property type="match status" value="1"/>
</dbReference>
<dbReference type="NCBIfam" id="NF001638">
    <property type="entry name" value="PRK00418.1"/>
    <property type="match status" value="1"/>
</dbReference>
<feature type="binding site" evidence="3">
    <location>
        <position position="7"/>
    </location>
    <ligand>
        <name>Zn(2+)</name>
        <dbReference type="ChEBI" id="CHEBI:29105"/>
    </ligand>
</feature>
<dbReference type="InterPro" id="IPR013088">
    <property type="entry name" value="Znf_NHR/GATA"/>
</dbReference>
<name>A0ABQ3L006_9ALTE</name>
<sequence>MSVTVKCPVCEKKVIWAAESAFRPFCSERCKLIDLGDWAAENHRIPDKLPIDQQLSEEYLAELEQDMLQQDNQFFKD</sequence>